<dbReference type="RefSeq" id="WP_016483306.1">
    <property type="nucleotide sequence ID" value="NC_021487.1"/>
</dbReference>
<evidence type="ECO:0000256" key="6">
    <source>
        <dbReference type="ARBA" id="ARBA00022670"/>
    </source>
</evidence>
<evidence type="ECO:0000313" key="18">
    <source>
        <dbReference type="EMBL" id="CCW35781.1"/>
    </source>
</evidence>
<evidence type="ECO:0000256" key="1">
    <source>
        <dbReference type="ARBA" id="ARBA00003217"/>
    </source>
</evidence>
<comment type="similarity">
    <text evidence="3 15">Belongs to the peptidase S11 family.</text>
</comment>
<dbReference type="Gene3D" id="2.60.410.10">
    <property type="entry name" value="D-Ala-D-Ala carboxypeptidase, C-terminal domain"/>
    <property type="match status" value="1"/>
</dbReference>
<feature type="active site" description="Proton acceptor" evidence="13">
    <location>
        <position position="112"/>
    </location>
</feature>
<keyword evidence="9" id="KW-0133">Cell shape</keyword>
<dbReference type="STRING" id="454171.CP488_02117"/>
<reference evidence="19" key="1">
    <citation type="submission" date="2013-03" db="EMBL/GenBank/DDBJ databases">
        <title>Genome sequence of Chthonomonas calidirosea, the first sequenced genome from the Armatimonadetes phylum (formally candidate division OP10).</title>
        <authorList>
            <person name="Lee K.C.Y."/>
            <person name="Morgan X.C."/>
            <person name="Dunfield P.F."/>
            <person name="Tamas I."/>
            <person name="Houghton K.M."/>
            <person name="Vyssotski M."/>
            <person name="Ryan J.L.J."/>
            <person name="Lagutin K."/>
            <person name="McDonald I.R."/>
            <person name="Stott M.B."/>
        </authorList>
    </citation>
    <scope>NUCLEOTIDE SEQUENCE [LARGE SCALE GENOMIC DNA]</scope>
    <source>
        <strain evidence="19">DSM 23976 / ICMP 18418 / T49</strain>
    </source>
</reference>
<evidence type="ECO:0000256" key="5">
    <source>
        <dbReference type="ARBA" id="ARBA00022645"/>
    </source>
</evidence>
<accession>S0EYX2</accession>
<evidence type="ECO:0000256" key="3">
    <source>
        <dbReference type="ARBA" id="ARBA00007164"/>
    </source>
</evidence>
<evidence type="ECO:0000256" key="11">
    <source>
        <dbReference type="ARBA" id="ARBA00023316"/>
    </source>
</evidence>
<evidence type="ECO:0000313" key="19">
    <source>
        <dbReference type="Proteomes" id="UP000014227"/>
    </source>
</evidence>
<dbReference type="GO" id="GO:0008360">
    <property type="term" value="P:regulation of cell shape"/>
    <property type="evidence" value="ECO:0007669"/>
    <property type="project" value="UniProtKB-KW"/>
</dbReference>
<dbReference type="InterPro" id="IPR012907">
    <property type="entry name" value="Peptidase_S11_C"/>
</dbReference>
<dbReference type="KEGG" id="ccz:CCALI_01974"/>
<keyword evidence="5 18" id="KW-0121">Carboxypeptidase</keyword>
<dbReference type="GO" id="GO:0071555">
    <property type="term" value="P:cell wall organization"/>
    <property type="evidence" value="ECO:0007669"/>
    <property type="project" value="UniProtKB-KW"/>
</dbReference>
<dbReference type="InterPro" id="IPR018044">
    <property type="entry name" value="Peptidase_S11"/>
</dbReference>
<dbReference type="PANTHER" id="PTHR21581">
    <property type="entry name" value="D-ALANYL-D-ALANINE CARBOXYPEPTIDASE"/>
    <property type="match status" value="1"/>
</dbReference>
<dbReference type="InterPro" id="IPR001967">
    <property type="entry name" value="Peptidase_S11_N"/>
</dbReference>
<keyword evidence="16" id="KW-1133">Transmembrane helix</keyword>
<keyword evidence="6" id="KW-0645">Protease</keyword>
<evidence type="ECO:0000256" key="16">
    <source>
        <dbReference type="SAM" id="Phobius"/>
    </source>
</evidence>
<evidence type="ECO:0000256" key="8">
    <source>
        <dbReference type="ARBA" id="ARBA00022801"/>
    </source>
</evidence>
<dbReference type="Pfam" id="PF00768">
    <property type="entry name" value="Peptidase_S11"/>
    <property type="match status" value="1"/>
</dbReference>
<dbReference type="SUPFAM" id="SSF56601">
    <property type="entry name" value="beta-lactamase/transpeptidase-like"/>
    <property type="match status" value="1"/>
</dbReference>
<evidence type="ECO:0000259" key="17">
    <source>
        <dbReference type="SMART" id="SM00936"/>
    </source>
</evidence>
<dbReference type="FunCoup" id="S0EYX2">
    <property type="interactions" value="199"/>
</dbReference>
<proteinExistence type="inferred from homology"/>
<keyword evidence="11" id="KW-0961">Cell wall biogenesis/degradation</keyword>
<dbReference type="InterPro" id="IPR037167">
    <property type="entry name" value="Peptidase_S11_C_sf"/>
</dbReference>
<dbReference type="GO" id="GO:0006508">
    <property type="term" value="P:proteolysis"/>
    <property type="evidence" value="ECO:0007669"/>
    <property type="project" value="UniProtKB-KW"/>
</dbReference>
<feature type="transmembrane region" description="Helical" evidence="16">
    <location>
        <begin position="12"/>
        <end position="29"/>
    </location>
</feature>
<evidence type="ECO:0000256" key="4">
    <source>
        <dbReference type="ARBA" id="ARBA00012448"/>
    </source>
</evidence>
<evidence type="ECO:0000256" key="9">
    <source>
        <dbReference type="ARBA" id="ARBA00022960"/>
    </source>
</evidence>
<dbReference type="Pfam" id="PF07943">
    <property type="entry name" value="PBP5_C"/>
    <property type="match status" value="1"/>
</dbReference>
<dbReference type="Proteomes" id="UP000014227">
    <property type="component" value="Chromosome I"/>
</dbReference>
<evidence type="ECO:0000256" key="10">
    <source>
        <dbReference type="ARBA" id="ARBA00022984"/>
    </source>
</evidence>
<dbReference type="EC" id="3.4.16.4" evidence="4"/>
<dbReference type="OrthoDB" id="9791132at2"/>
<evidence type="ECO:0000256" key="15">
    <source>
        <dbReference type="RuleBase" id="RU004016"/>
    </source>
</evidence>
<dbReference type="PRINTS" id="PR00725">
    <property type="entry name" value="DADACBPTASE1"/>
</dbReference>
<dbReference type="Gene3D" id="3.40.710.10">
    <property type="entry name" value="DD-peptidase/beta-lactamase superfamily"/>
    <property type="match status" value="1"/>
</dbReference>
<dbReference type="AlphaFoldDB" id="S0EYX2"/>
<keyword evidence="19" id="KW-1185">Reference proteome</keyword>
<dbReference type="UniPathway" id="UPA00219"/>
<dbReference type="GO" id="GO:0009252">
    <property type="term" value="P:peptidoglycan biosynthetic process"/>
    <property type="evidence" value="ECO:0007669"/>
    <property type="project" value="UniProtKB-UniPathway"/>
</dbReference>
<keyword evidence="7" id="KW-0732">Signal</keyword>
<evidence type="ECO:0000256" key="13">
    <source>
        <dbReference type="PIRSR" id="PIRSR618044-1"/>
    </source>
</evidence>
<dbReference type="EMBL" id="HF951689">
    <property type="protein sequence ID" value="CCW35781.1"/>
    <property type="molecule type" value="Genomic_DNA"/>
</dbReference>
<gene>
    <name evidence="18" type="ORF">CCALI_01974</name>
</gene>
<dbReference type="SMART" id="SM00936">
    <property type="entry name" value="PBP5_C"/>
    <property type="match status" value="1"/>
</dbReference>
<dbReference type="HOGENOM" id="CLU_027070_7_3_0"/>
<name>S0EYX2_CHTCT</name>
<comment type="pathway">
    <text evidence="2">Cell wall biogenesis; peptidoglycan biosynthesis.</text>
</comment>
<evidence type="ECO:0000256" key="14">
    <source>
        <dbReference type="PIRSR" id="PIRSR618044-2"/>
    </source>
</evidence>
<keyword evidence="16" id="KW-0472">Membrane</keyword>
<feature type="binding site" evidence="14">
    <location>
        <position position="271"/>
    </location>
    <ligand>
        <name>substrate</name>
    </ligand>
</feature>
<dbReference type="SUPFAM" id="SSF69189">
    <property type="entry name" value="Penicillin-binding protein associated domain"/>
    <property type="match status" value="1"/>
</dbReference>
<feature type="active site" evidence="13">
    <location>
        <position position="164"/>
    </location>
</feature>
<dbReference type="eggNOG" id="COG1686">
    <property type="taxonomic scope" value="Bacteria"/>
</dbReference>
<comment type="function">
    <text evidence="1">Removes C-terminal D-alanyl residues from sugar-peptide cell wall precursors.</text>
</comment>
<evidence type="ECO:0000256" key="7">
    <source>
        <dbReference type="ARBA" id="ARBA00022729"/>
    </source>
</evidence>
<dbReference type="PATRIC" id="fig|1303518.3.peg.2032"/>
<comment type="catalytic activity">
    <reaction evidence="12">
        <text>Preferential cleavage: (Ac)2-L-Lys-D-Ala-|-D-Ala. Also transpeptidation of peptidyl-alanyl moieties that are N-acyl substituents of D-alanine.</text>
        <dbReference type="EC" id="3.4.16.4"/>
    </reaction>
</comment>
<keyword evidence="10" id="KW-0573">Peptidoglycan synthesis</keyword>
<protein>
    <recommendedName>
        <fullName evidence="4">serine-type D-Ala-D-Ala carboxypeptidase</fullName>
        <ecNumber evidence="4">3.4.16.4</ecNumber>
    </recommendedName>
</protein>
<sequence>MPSPPQLRYPWWLIGFVAILGGFLAWKLWHKTSPHLPSRPRVFATASKLIPVAAPVTQTFVPSQPVDPKPLPDFPKPPPIHARAAILVDAADGQVLYAHNPDLELPMASCTKIMTALVFCERVPDNAIIVASKRAASTPQSSMHLKVGERLTAHDLLRALLLRSANDGAVAAAEKAAGSVEAFVALMNQKAAELGCTHTHFMNPHGLTQKGHYTTARDLATIARAAMKVPRIREVVGLTKAVIQRSIDKHDVVMQNHTHFVGHFPGADGIKTGWTVPAGHCFVGSDTRNGWELISVVLNCPHFVKDTEALMNYGFHNFEPHVLEAAGQPVGVCSVVHGVMPRIPVRTADRLEVVLPKKAHASLGLQMRLNPISAPVQPGEKVGEAIGLVNGVPVVQVPLVAAFGDGVAVKELTKAPSSFWPPLLRDAAILALCLVSFRYVAGIGAFAKGARRRWSRLS</sequence>
<dbReference type="InterPro" id="IPR015956">
    <property type="entry name" value="Peniciliin-bd_prot_C_sf"/>
</dbReference>
<keyword evidence="16" id="KW-0812">Transmembrane</keyword>
<dbReference type="InterPro" id="IPR012338">
    <property type="entry name" value="Beta-lactam/transpept-like"/>
</dbReference>
<feature type="active site" description="Acyl-ester intermediate" evidence="13">
    <location>
        <position position="109"/>
    </location>
</feature>
<organism evidence="18 19">
    <name type="scientific">Chthonomonas calidirosea (strain DSM 23976 / ICMP 18418 / T49)</name>
    <dbReference type="NCBI Taxonomy" id="1303518"/>
    <lineage>
        <taxon>Bacteria</taxon>
        <taxon>Bacillati</taxon>
        <taxon>Armatimonadota</taxon>
        <taxon>Chthonomonadia</taxon>
        <taxon>Chthonomonadales</taxon>
        <taxon>Chthonomonadaceae</taxon>
        <taxon>Chthonomonas</taxon>
    </lineage>
</organism>
<evidence type="ECO:0000256" key="2">
    <source>
        <dbReference type="ARBA" id="ARBA00004752"/>
    </source>
</evidence>
<dbReference type="InParanoid" id="S0EYX2"/>
<dbReference type="GO" id="GO:0009002">
    <property type="term" value="F:serine-type D-Ala-D-Ala carboxypeptidase activity"/>
    <property type="evidence" value="ECO:0007669"/>
    <property type="project" value="UniProtKB-EC"/>
</dbReference>
<dbReference type="PANTHER" id="PTHR21581:SF6">
    <property type="entry name" value="TRAFFICKING PROTEIN PARTICLE COMPLEX SUBUNIT 12"/>
    <property type="match status" value="1"/>
</dbReference>
<keyword evidence="8 18" id="KW-0378">Hydrolase</keyword>
<feature type="transmembrane region" description="Helical" evidence="16">
    <location>
        <begin position="427"/>
        <end position="447"/>
    </location>
</feature>
<evidence type="ECO:0000256" key="12">
    <source>
        <dbReference type="ARBA" id="ARBA00034000"/>
    </source>
</evidence>
<feature type="domain" description="Peptidase S11 D-Ala-D-Ala carboxypeptidase A C-terminal" evidence="17">
    <location>
        <begin position="318"/>
        <end position="407"/>
    </location>
</feature>